<reference evidence="1 2" key="1">
    <citation type="submission" date="2019-11" db="EMBL/GenBank/DDBJ databases">
        <title>Paenibacillus monticola sp. nov., a novel PGPR strain isolated from mountain sample in China.</title>
        <authorList>
            <person name="Zhao Q."/>
            <person name="Li H.-P."/>
            <person name="Zhang J.-L."/>
        </authorList>
    </citation>
    <scope>NUCLEOTIDE SEQUENCE [LARGE SCALE GENOMIC DNA]</scope>
    <source>
        <strain evidence="1 2">LC-T2</strain>
    </source>
</reference>
<proteinExistence type="predicted"/>
<dbReference type="SUPFAM" id="SSF81301">
    <property type="entry name" value="Nucleotidyltransferase"/>
    <property type="match status" value="1"/>
</dbReference>
<dbReference type="Proteomes" id="UP000463051">
    <property type="component" value="Unassembled WGS sequence"/>
</dbReference>
<name>A0A7X2L2P8_9BACL</name>
<gene>
    <name evidence="1" type="ORF">GJB61_15610</name>
</gene>
<dbReference type="AlphaFoldDB" id="A0A7X2L2P8"/>
<organism evidence="1 2">
    <name type="scientific">Paenibacillus monticola</name>
    <dbReference type="NCBI Taxonomy" id="2666075"/>
    <lineage>
        <taxon>Bacteria</taxon>
        <taxon>Bacillati</taxon>
        <taxon>Bacillota</taxon>
        <taxon>Bacilli</taxon>
        <taxon>Bacillales</taxon>
        <taxon>Paenibacillaceae</taxon>
        <taxon>Paenibacillus</taxon>
    </lineage>
</organism>
<dbReference type="EMBL" id="WJXB01000005">
    <property type="protein sequence ID" value="MRN54413.1"/>
    <property type="molecule type" value="Genomic_DNA"/>
</dbReference>
<evidence type="ECO:0000313" key="2">
    <source>
        <dbReference type="Proteomes" id="UP000463051"/>
    </source>
</evidence>
<dbReference type="Gene3D" id="3.30.460.10">
    <property type="entry name" value="Beta Polymerase, domain 2"/>
    <property type="match status" value="1"/>
</dbReference>
<keyword evidence="2" id="KW-1185">Reference proteome</keyword>
<dbReference type="Pfam" id="PF04229">
    <property type="entry name" value="GrpB"/>
    <property type="match status" value="1"/>
</dbReference>
<evidence type="ECO:0000313" key="1">
    <source>
        <dbReference type="EMBL" id="MRN54413.1"/>
    </source>
</evidence>
<dbReference type="InterPro" id="IPR007344">
    <property type="entry name" value="GrpB/CoaE"/>
</dbReference>
<evidence type="ECO:0008006" key="3">
    <source>
        <dbReference type="Google" id="ProtNLM"/>
    </source>
</evidence>
<protein>
    <recommendedName>
        <fullName evidence="3">GrpB family protein</fullName>
    </recommendedName>
</protein>
<dbReference type="PANTHER" id="PTHR34822">
    <property type="entry name" value="GRPB DOMAIN PROTEIN (AFU_ORTHOLOGUE AFUA_1G01530)"/>
    <property type="match status" value="1"/>
</dbReference>
<dbReference type="PANTHER" id="PTHR34822:SF1">
    <property type="entry name" value="GRPB FAMILY PROTEIN"/>
    <property type="match status" value="1"/>
</dbReference>
<comment type="caution">
    <text evidence="1">The sequence shown here is derived from an EMBL/GenBank/DDBJ whole genome shotgun (WGS) entry which is preliminary data.</text>
</comment>
<dbReference type="InterPro" id="IPR043519">
    <property type="entry name" value="NT_sf"/>
</dbReference>
<accession>A0A7X2L2P8</accession>
<sequence>MRYFRRSENDGFMNYHLYVCPKNGKGYVEHIAFRDYLHSNAAARLEYEAVKLRLAEQYRYDIDAYGEGKTAIVTSILKKAMK</sequence>